<gene>
    <name evidence="15" type="ORF">BSL78_29678</name>
</gene>
<sequence>MRVLLNQLLLFYTPRVDQDRLLCFSQIAIHHRSQWLKTLVASGNSWLHQMRRLLYHNSRLLLLSENATTNISTALRFIELFTDTRTYEACLSDVETVSIISRLQFFLVSKGYFVHMKTLINARLPSGMDIDHLPPLAESVENLIFRPIKHTLQNENQEKDRCPPILHIQKLWIIEKLFLSVSTSRSIMLRYVCKDFFSEQFSDQVLLPCLPTAETQQRIDDLEDSDVEDELFMEIEELGNARSVGEIREHCLQQFNTSDYVQSLKSPRIPATLLCTLACNTRFLQHIWKAIGTVSTPLVTGTHLPLLHVISRGIPLSKEDTERIVPLLSVFSSLFGHLLQSLHDSEFHQSQTAASRKSLMPFTLPTLVNLSLALRNACLGIIHLAYPETRPVVMDEYFLATSSRQAPERVQMKKDFHRQCVPLGCTALSNISAGQATVRERLSSLILPEGHWLQRPKLRRLADLQFSSSRALKPTRLSFWSNGGREDEEEVAPMTIHDSRRMAVLAELPFMVSFEDRVKIFLSWIYSEKGEREERTLLNSSHSVSIIVRRDFIYEDAFDKLRPENEPDLCKKMRVQMRNVQGLNEAGIDGGGITREFLSQLLQTAFDPNRGFFKSTADSLLYPNPQAVTIEPDFKKHYYFIGRILGKVLYENLLVELPLASFFLSKILQRHSDVDIHHLASLDPIMYKNLLSLKDYEGDVADLDLNFTVVDDNLGEAKVYELKPGGEKIQVTNANRIEYIHLMADFRLNKQIRPHILNFRAGIADVIDLEWLRMFDYRELQILISGAMVPIDVDDMRRHTNYAGEFSDTHPVIQNFWEIVKNLPDSQRRSLLKFITSCSRPPLLGFKELHPALCIHSAGKADRLPTASTCMNLLKLPHFKDKDTLKTRLLYAIESAAGFELS</sequence>
<comment type="similarity">
    <text evidence="8">Belongs to the UBE3C family.</text>
</comment>
<comment type="catalytic activity">
    <reaction evidence="1">
        <text>S-ubiquitinyl-[E2 ubiquitin-conjugating enzyme]-L-cysteine + [acceptor protein]-L-lysine = [E2 ubiquitin-conjugating enzyme]-L-cysteine + N(6)-ubiquitinyl-[acceptor protein]-L-lysine.</text>
        <dbReference type="EC" id="2.3.2.26"/>
    </reaction>
</comment>
<dbReference type="CDD" id="cd00078">
    <property type="entry name" value="HECTc"/>
    <property type="match status" value="1"/>
</dbReference>
<feature type="active site" description="Glycyl thioester intermediate" evidence="13">
    <location>
        <position position="870"/>
    </location>
</feature>
<accession>A0A2G8JCN7</accession>
<evidence type="ECO:0000256" key="4">
    <source>
        <dbReference type="ARBA" id="ARBA00022499"/>
    </source>
</evidence>
<dbReference type="PANTHER" id="PTHR45700:SF2">
    <property type="entry name" value="UBIQUITIN-PROTEIN LIGASE E3C"/>
    <property type="match status" value="1"/>
</dbReference>
<evidence type="ECO:0000256" key="11">
    <source>
        <dbReference type="ARBA" id="ARBA00077269"/>
    </source>
</evidence>
<dbReference type="FunFam" id="3.90.1750.10:FF:000014">
    <property type="entry name" value="Putative Ubiquitin-protein ligase E3C"/>
    <property type="match status" value="1"/>
</dbReference>
<keyword evidence="15" id="KW-0436">Ligase</keyword>
<dbReference type="AlphaFoldDB" id="A0A2G8JCN7"/>
<dbReference type="FunFam" id="3.30.2410.10:FF:000011">
    <property type="entry name" value="Putative Ubiquitin-protein ligase E3C"/>
    <property type="match status" value="1"/>
</dbReference>
<dbReference type="PANTHER" id="PTHR45700">
    <property type="entry name" value="UBIQUITIN-PROTEIN LIGASE E3C"/>
    <property type="match status" value="1"/>
</dbReference>
<dbReference type="GO" id="GO:0016874">
    <property type="term" value="F:ligase activity"/>
    <property type="evidence" value="ECO:0007669"/>
    <property type="project" value="UniProtKB-KW"/>
</dbReference>
<evidence type="ECO:0000313" key="16">
    <source>
        <dbReference type="Proteomes" id="UP000230750"/>
    </source>
</evidence>
<dbReference type="SUPFAM" id="SSF56204">
    <property type="entry name" value="Hect, E3 ligase catalytic domain"/>
    <property type="match status" value="1"/>
</dbReference>
<name>A0A2G8JCN7_STIJA</name>
<dbReference type="GO" id="GO:0000209">
    <property type="term" value="P:protein polyubiquitination"/>
    <property type="evidence" value="ECO:0007669"/>
    <property type="project" value="InterPro"/>
</dbReference>
<dbReference type="Proteomes" id="UP000230750">
    <property type="component" value="Unassembled WGS sequence"/>
</dbReference>
<comment type="subunit">
    <text evidence="9">Interacts with 26S proteasomes. Interacts (via the HECT domain) with UBE2D1 and, less efficiently, with UBE2L3.</text>
</comment>
<evidence type="ECO:0000313" key="15">
    <source>
        <dbReference type="EMBL" id="PIK33507.1"/>
    </source>
</evidence>
<dbReference type="FunFam" id="3.30.2160.10:FF:000002">
    <property type="entry name" value="Putative Ubiquitin-protein ligase E3C"/>
    <property type="match status" value="1"/>
</dbReference>
<evidence type="ECO:0000256" key="2">
    <source>
        <dbReference type="ARBA" id="ARBA00004906"/>
    </source>
</evidence>
<dbReference type="InterPro" id="IPR035983">
    <property type="entry name" value="Hect_E3_ubiquitin_ligase"/>
</dbReference>
<dbReference type="GO" id="GO:0006511">
    <property type="term" value="P:ubiquitin-dependent protein catabolic process"/>
    <property type="evidence" value="ECO:0007669"/>
    <property type="project" value="TreeGrafter"/>
</dbReference>
<evidence type="ECO:0000256" key="1">
    <source>
        <dbReference type="ARBA" id="ARBA00000885"/>
    </source>
</evidence>
<dbReference type="EMBL" id="MRZV01002519">
    <property type="protein sequence ID" value="PIK33507.1"/>
    <property type="molecule type" value="Genomic_DNA"/>
</dbReference>
<proteinExistence type="inferred from homology"/>
<reference evidence="15 16" key="1">
    <citation type="journal article" date="2017" name="PLoS Biol.">
        <title>The sea cucumber genome provides insights into morphological evolution and visceral regeneration.</title>
        <authorList>
            <person name="Zhang X."/>
            <person name="Sun L."/>
            <person name="Yuan J."/>
            <person name="Sun Y."/>
            <person name="Gao Y."/>
            <person name="Zhang L."/>
            <person name="Li S."/>
            <person name="Dai H."/>
            <person name="Hamel J.F."/>
            <person name="Liu C."/>
            <person name="Yu Y."/>
            <person name="Liu S."/>
            <person name="Lin W."/>
            <person name="Guo K."/>
            <person name="Jin S."/>
            <person name="Xu P."/>
            <person name="Storey K.B."/>
            <person name="Huan P."/>
            <person name="Zhang T."/>
            <person name="Zhou Y."/>
            <person name="Zhang J."/>
            <person name="Lin C."/>
            <person name="Li X."/>
            <person name="Xing L."/>
            <person name="Huo D."/>
            <person name="Sun M."/>
            <person name="Wang L."/>
            <person name="Mercier A."/>
            <person name="Li F."/>
            <person name="Yang H."/>
            <person name="Xiang J."/>
        </authorList>
    </citation>
    <scope>NUCLEOTIDE SEQUENCE [LARGE SCALE GENOMIC DNA]</scope>
    <source>
        <strain evidence="15">Shaxun</strain>
        <tissue evidence="15">Muscle</tissue>
    </source>
</reference>
<dbReference type="STRING" id="307972.A0A2G8JCN7"/>
<evidence type="ECO:0000259" key="14">
    <source>
        <dbReference type="PROSITE" id="PS50237"/>
    </source>
</evidence>
<feature type="domain" description="HECT" evidence="14">
    <location>
        <begin position="565"/>
        <end position="902"/>
    </location>
</feature>
<dbReference type="Gene3D" id="3.90.1750.10">
    <property type="entry name" value="Hect, E3 ligase catalytic domains"/>
    <property type="match status" value="1"/>
</dbReference>
<evidence type="ECO:0000256" key="6">
    <source>
        <dbReference type="ARBA" id="ARBA00022786"/>
    </source>
</evidence>
<dbReference type="InterPro" id="IPR000569">
    <property type="entry name" value="HECT_dom"/>
</dbReference>
<evidence type="ECO:0000256" key="7">
    <source>
        <dbReference type="ARBA" id="ARBA00022843"/>
    </source>
</evidence>
<keyword evidence="5" id="KW-0808">Transferase</keyword>
<evidence type="ECO:0000256" key="12">
    <source>
        <dbReference type="ARBA" id="ARBA00081642"/>
    </source>
</evidence>
<dbReference type="InterPro" id="IPR044611">
    <property type="entry name" value="E3A/B/C-like"/>
</dbReference>
<dbReference type="EC" id="2.3.2.26" evidence="3"/>
<dbReference type="PROSITE" id="PS50237">
    <property type="entry name" value="HECT"/>
    <property type="match status" value="1"/>
</dbReference>
<keyword evidence="6 13" id="KW-0833">Ubl conjugation pathway</keyword>
<comment type="pathway">
    <text evidence="2">Protein modification; protein ubiquitination.</text>
</comment>
<evidence type="ECO:0000256" key="13">
    <source>
        <dbReference type="PROSITE-ProRule" id="PRU00104"/>
    </source>
</evidence>
<dbReference type="OrthoDB" id="8068875at2759"/>
<evidence type="ECO:0000256" key="10">
    <source>
        <dbReference type="ARBA" id="ARBA00067506"/>
    </source>
</evidence>
<dbReference type="Gene3D" id="3.30.2410.10">
    <property type="entry name" value="Hect, E3 ligase catalytic domain"/>
    <property type="match status" value="1"/>
</dbReference>
<evidence type="ECO:0000256" key="5">
    <source>
        <dbReference type="ARBA" id="ARBA00022679"/>
    </source>
</evidence>
<dbReference type="GO" id="GO:0061630">
    <property type="term" value="F:ubiquitin protein ligase activity"/>
    <property type="evidence" value="ECO:0007669"/>
    <property type="project" value="UniProtKB-EC"/>
</dbReference>
<evidence type="ECO:0000256" key="9">
    <source>
        <dbReference type="ARBA" id="ARBA00063372"/>
    </source>
</evidence>
<dbReference type="Gene3D" id="3.30.2160.10">
    <property type="entry name" value="Hect, E3 ligase catalytic domain"/>
    <property type="match status" value="1"/>
</dbReference>
<dbReference type="Pfam" id="PF00632">
    <property type="entry name" value="HECT"/>
    <property type="match status" value="1"/>
</dbReference>
<dbReference type="SMART" id="SM00119">
    <property type="entry name" value="HECTc"/>
    <property type="match status" value="1"/>
</dbReference>
<evidence type="ECO:0000256" key="3">
    <source>
        <dbReference type="ARBA" id="ARBA00012485"/>
    </source>
</evidence>
<keyword evidence="16" id="KW-1185">Reference proteome</keyword>
<comment type="caution">
    <text evidence="15">The sequence shown here is derived from an EMBL/GenBank/DDBJ whole genome shotgun (WGS) entry which is preliminary data.</text>
</comment>
<keyword evidence="4" id="KW-1017">Isopeptide bond</keyword>
<keyword evidence="7" id="KW-0832">Ubl conjugation</keyword>
<evidence type="ECO:0000256" key="8">
    <source>
        <dbReference type="ARBA" id="ARBA00061050"/>
    </source>
</evidence>
<organism evidence="15 16">
    <name type="scientific">Stichopus japonicus</name>
    <name type="common">Sea cucumber</name>
    <dbReference type="NCBI Taxonomy" id="307972"/>
    <lineage>
        <taxon>Eukaryota</taxon>
        <taxon>Metazoa</taxon>
        <taxon>Echinodermata</taxon>
        <taxon>Eleutherozoa</taxon>
        <taxon>Echinozoa</taxon>
        <taxon>Holothuroidea</taxon>
        <taxon>Aspidochirotacea</taxon>
        <taxon>Aspidochirotida</taxon>
        <taxon>Stichopodidae</taxon>
        <taxon>Apostichopus</taxon>
    </lineage>
</organism>
<protein>
    <recommendedName>
        <fullName evidence="10">Ubiquitin-protein ligase E3C</fullName>
        <ecNumber evidence="3">2.3.2.26</ecNumber>
    </recommendedName>
    <alternativeName>
        <fullName evidence="11">HECT-type ubiquitin transferase E3C</fullName>
    </alternativeName>
    <alternativeName>
        <fullName evidence="12">RTA-associated ubiquitin ligase</fullName>
    </alternativeName>
</protein>